<protein>
    <recommendedName>
        <fullName evidence="2">UspA domain-containing protein</fullName>
    </recommendedName>
</protein>
<comment type="similarity">
    <text evidence="1">Belongs to the universal stress protein A family.</text>
</comment>
<dbReference type="Proteomes" id="UP000036700">
    <property type="component" value="Chromosome"/>
</dbReference>
<organism evidence="3 4">
    <name type="scientific">Pandoraea thiooxydans</name>
    <dbReference type="NCBI Taxonomy" id="445709"/>
    <lineage>
        <taxon>Bacteria</taxon>
        <taxon>Pseudomonadati</taxon>
        <taxon>Pseudomonadota</taxon>
        <taxon>Betaproteobacteria</taxon>
        <taxon>Burkholderiales</taxon>
        <taxon>Burkholderiaceae</taxon>
        <taxon>Pandoraea</taxon>
    </lineage>
</organism>
<evidence type="ECO:0000259" key="2">
    <source>
        <dbReference type="Pfam" id="PF00582"/>
    </source>
</evidence>
<gene>
    <name evidence="3" type="ORF">ABW99_07195</name>
</gene>
<dbReference type="PANTHER" id="PTHR46268">
    <property type="entry name" value="STRESS RESPONSE PROTEIN NHAX"/>
    <property type="match status" value="1"/>
</dbReference>
<dbReference type="Gene3D" id="3.40.50.12370">
    <property type="match status" value="1"/>
</dbReference>
<accession>A0A0G3ERT7</accession>
<dbReference type="PATRIC" id="fig|445709.3.peg.1537"/>
<evidence type="ECO:0000313" key="4">
    <source>
        <dbReference type="Proteomes" id="UP000036700"/>
    </source>
</evidence>
<dbReference type="CDD" id="cd00293">
    <property type="entry name" value="USP-like"/>
    <property type="match status" value="1"/>
</dbReference>
<dbReference type="Pfam" id="PF00582">
    <property type="entry name" value="Usp"/>
    <property type="match status" value="2"/>
</dbReference>
<dbReference type="KEGG" id="ptx:ABW99_07195"/>
<evidence type="ECO:0000256" key="1">
    <source>
        <dbReference type="ARBA" id="ARBA00008791"/>
    </source>
</evidence>
<proteinExistence type="inferred from homology"/>
<keyword evidence="4" id="KW-1185">Reference proteome</keyword>
<dbReference type="STRING" id="445709.ABW99_07195"/>
<feature type="domain" description="UspA" evidence="2">
    <location>
        <begin position="3"/>
        <end position="144"/>
    </location>
</feature>
<dbReference type="AlphaFoldDB" id="A0A0G3ERT7"/>
<dbReference type="PANTHER" id="PTHR46268:SF15">
    <property type="entry name" value="UNIVERSAL STRESS PROTEIN HP_0031"/>
    <property type="match status" value="1"/>
</dbReference>
<sequence length="277" mass="30153">MLYKNICVHLDDSPHCQQRLTLAAKLAAQHDARLTGLYLVSPVREVVFAADMAVSVPLGGSDTSHGGPHEISMKERFIAQCERVDVRYTWSAPEGVAAQAALHAARNADLLIARQYDPDDAHAGLDMNALETVVFSSGVPVLIVPTRVTLPERLDRVLIAWNDSREARRAVADALPLLLCASEVTILEINRPETGGESSAEALAGLLACHQITAQTRRFDEDTDSSDGVLLLSQAEEMEAHLVVMGAYGHGRLRELMLGGVTRTMLRYMTTPILISH</sequence>
<dbReference type="SUPFAM" id="SSF52402">
    <property type="entry name" value="Adenine nucleotide alpha hydrolases-like"/>
    <property type="match status" value="2"/>
</dbReference>
<dbReference type="EMBL" id="CP011568">
    <property type="protein sequence ID" value="AKJ68027.1"/>
    <property type="molecule type" value="Genomic_DNA"/>
</dbReference>
<name>A0A0G3ERT7_9BURK</name>
<dbReference type="InterPro" id="IPR006015">
    <property type="entry name" value="Universal_stress_UspA"/>
</dbReference>
<feature type="domain" description="UspA" evidence="2">
    <location>
        <begin position="156"/>
        <end position="275"/>
    </location>
</feature>
<dbReference type="RefSeq" id="WP_047213847.1">
    <property type="nucleotide sequence ID" value="NZ_CP011568.3"/>
</dbReference>
<evidence type="ECO:0000313" key="3">
    <source>
        <dbReference type="EMBL" id="AKJ68027.1"/>
    </source>
</evidence>
<dbReference type="PRINTS" id="PR01438">
    <property type="entry name" value="UNVRSLSTRESS"/>
</dbReference>
<reference evidence="4" key="1">
    <citation type="submission" date="2015-06" db="EMBL/GenBank/DDBJ databases">
        <authorList>
            <person name="Lim Y.L."/>
            <person name="Ee R."/>
            <person name="Yong D."/>
            <person name="How K.Y."/>
            <person name="Yin W.F."/>
            <person name="Chan K.G."/>
        </authorList>
    </citation>
    <scope>NUCLEOTIDE SEQUENCE [LARGE SCALE GENOMIC DNA]</scope>
    <source>
        <strain evidence="4">DSM 25325</strain>
    </source>
</reference>
<dbReference type="InterPro" id="IPR006016">
    <property type="entry name" value="UspA"/>
</dbReference>